<feature type="compositionally biased region" description="Basic and acidic residues" evidence="1">
    <location>
        <begin position="107"/>
        <end position="120"/>
    </location>
</feature>
<proteinExistence type="predicted"/>
<feature type="domain" description="eCIS core" evidence="2">
    <location>
        <begin position="167"/>
        <end position="243"/>
    </location>
</feature>
<dbReference type="RefSeq" id="WP_111597133.1">
    <property type="nucleotide sequence ID" value="NZ_QLLL01000003.1"/>
</dbReference>
<organism evidence="3 4">
    <name type="scientific">Chitinophaga skermanii</name>
    <dbReference type="NCBI Taxonomy" id="331697"/>
    <lineage>
        <taxon>Bacteria</taxon>
        <taxon>Pseudomonadati</taxon>
        <taxon>Bacteroidota</taxon>
        <taxon>Chitinophagia</taxon>
        <taxon>Chitinophagales</taxon>
        <taxon>Chitinophagaceae</taxon>
        <taxon>Chitinophaga</taxon>
    </lineage>
</organism>
<feature type="compositionally biased region" description="Polar residues" evidence="1">
    <location>
        <begin position="144"/>
        <end position="158"/>
    </location>
</feature>
<comment type="caution">
    <text evidence="3">The sequence shown here is derived from an EMBL/GenBank/DDBJ whole genome shotgun (WGS) entry which is preliminary data.</text>
</comment>
<name>A0A327QQ95_9BACT</name>
<evidence type="ECO:0000313" key="4">
    <source>
        <dbReference type="Proteomes" id="UP000249547"/>
    </source>
</evidence>
<keyword evidence="4" id="KW-1185">Reference proteome</keyword>
<feature type="region of interest" description="Disordered" evidence="1">
    <location>
        <begin position="924"/>
        <end position="992"/>
    </location>
</feature>
<evidence type="ECO:0000256" key="1">
    <source>
        <dbReference type="SAM" id="MobiDB-lite"/>
    </source>
</evidence>
<dbReference type="EMBL" id="QLLL01000003">
    <property type="protein sequence ID" value="RAJ06520.1"/>
    <property type="molecule type" value="Genomic_DNA"/>
</dbReference>
<evidence type="ECO:0000313" key="3">
    <source>
        <dbReference type="EMBL" id="RAJ06520.1"/>
    </source>
</evidence>
<evidence type="ECO:0000259" key="2">
    <source>
        <dbReference type="Pfam" id="PF13699"/>
    </source>
</evidence>
<protein>
    <submittedName>
        <fullName evidence="3">Uncharacterized protein DUF4157</fullName>
    </submittedName>
</protein>
<dbReference type="Pfam" id="PF13699">
    <property type="entry name" value="eCIS_core"/>
    <property type="match status" value="1"/>
</dbReference>
<feature type="region of interest" description="Disordered" evidence="1">
    <location>
        <begin position="1348"/>
        <end position="1386"/>
    </location>
</feature>
<dbReference type="OrthoDB" id="4317910at2"/>
<sequence>MSKTNDTKHHSQQSQQQKKASGDQVFQPEKQNGFFDRQATPSTFFVQRKVKIGEPNDHYEKQADKVADKVVQKMSQPQTVQAKPNAPAIKAPTINAAPKQNLVQEKPALEDEKMQDEPVLQRKPIFDSMGDPPDDHIRRKPTTEGPSPKSQPDLSQRLQKTKGGGAPLPKDTKNAMESAMGADFSNVRVHTDKEANQLSNDIQAQAFTHGNDIYFNEGKFDAASSTGRHLLAHELTHTVQQGAAVQRKEMPTASLSPMIQRDPAPAAAAPGEVVDISSGQFNPSEALKTAIREAKRGLDVNVTGGKVAGAGTIKVREKDGVFESLKDGYLPMQIQLLEQANPNLAVRIAAGQVSGFATIGKNSDLQALAKWIKSNAKTLGWLSGLDIESLSGGVTNTFEGGNFTFTVNGIKVKVGEFAKATMNLGWENMKPTGDVTADLDVKGLAQTNLNITLKDGAFSGTGKLTVNLKNFTGDIEAKFEKGVLDIKGEVGYDGDKLSGKVMVMMTDKATADNFAVQQTGGGENAQEAAMPAEIPAPTGPGERGVAGMGSLTFNLTEWFAGQVNVIIDGKGCVTVVGKIAPPKEIILFEQKDYNKELFKLEARAAYGLPVIGNVFVFANVSLSALAKMGPAKIYNIEVNGTWSNNPDVAKNISLSGSLNISAYAGLRLRAEGGVGVQILDHDLKLGVGVNADAGVKGYVDARPTIGYRDPGEFFFKGHMEIGAQPFLGLSGDLFAELDSPWWSPLPDEKWTWPLGALEYPLPGEFGIGADMEYVLGSGKIPEVSFTETKFDGSKFMTDLVDKQVPGKGGGGDKGDKKGKFVDGGAAGAAPKAAPAPAPAPQKGGDKGGAKGGGGKKKDDKAKDAAKPDELKNFKEGMTKLKALEGHKPMTKDEVTVEVEKVKKQHNIPNIVIVPKDGEWKVTGTMNGGKKTKQSVKIKANLKDGDDKKDDKKDPAKEKKLNEAKHALVQKDGSEKDKNKSIPREEANKIADSVEKQYSDVMKDIKVMDKDKHWQYQYVQRNPTGTVTGAATPAAPAYPKDLKDGATFAFKGDPEEMLLECHGLDPNAAGGPSLKAKVLSHKDRSQKGSTRYFLLTRFTPGAYELSKAAEDVFKIVGGVTTVGQNVTYKTFTNHTMKLVLDKSDFVEEISSVGLYIKPSNIIGKVDVSDVNVPGMDPKFVLQRGHVLAERFLGVAHKGAHNLIAVSERYNLSAMKIVENKIAKTFASVAADTMSFNAKVKYGVLTDAVLCAKLKADFKAKNPGLKKSDYDDFNKSVDDQAVHASGALKRVVDVIYEVEFFQGTVSVGNLNESTGPDLTWKESTPATSATAATSTTIVAPVAVVIRRKADGSESYVNGPNAGKQVPGKGPTTPAPTGPVKPNPTPGKK</sequence>
<dbReference type="InterPro" id="IPR025295">
    <property type="entry name" value="eCIS_core_dom"/>
</dbReference>
<feature type="compositionally biased region" description="Basic and acidic residues" evidence="1">
    <location>
        <begin position="855"/>
        <end position="875"/>
    </location>
</feature>
<feature type="compositionally biased region" description="Basic and acidic residues" evidence="1">
    <location>
        <begin position="810"/>
        <end position="820"/>
    </location>
</feature>
<dbReference type="Proteomes" id="UP000249547">
    <property type="component" value="Unassembled WGS sequence"/>
</dbReference>
<feature type="compositionally biased region" description="Basic and acidic residues" evidence="1">
    <location>
        <begin position="51"/>
        <end position="71"/>
    </location>
</feature>
<feature type="region of interest" description="Disordered" evidence="1">
    <location>
        <begin position="1"/>
        <end position="173"/>
    </location>
</feature>
<feature type="region of interest" description="Disordered" evidence="1">
    <location>
        <begin position="801"/>
        <end position="875"/>
    </location>
</feature>
<feature type="compositionally biased region" description="Pro residues" evidence="1">
    <location>
        <begin position="1370"/>
        <end position="1386"/>
    </location>
</feature>
<reference evidence="3 4" key="1">
    <citation type="submission" date="2018-06" db="EMBL/GenBank/DDBJ databases">
        <title>Genomic Encyclopedia of Archaeal and Bacterial Type Strains, Phase II (KMG-II): from individual species to whole genera.</title>
        <authorList>
            <person name="Goeker M."/>
        </authorList>
    </citation>
    <scope>NUCLEOTIDE SEQUENCE [LARGE SCALE GENOMIC DNA]</scope>
    <source>
        <strain evidence="3 4">DSM 23857</strain>
    </source>
</reference>
<gene>
    <name evidence="3" type="ORF">LX64_01647</name>
</gene>
<feature type="compositionally biased region" description="Basic and acidic residues" evidence="1">
    <location>
        <begin position="940"/>
        <end position="965"/>
    </location>
</feature>
<feature type="compositionally biased region" description="Polar residues" evidence="1">
    <location>
        <begin position="73"/>
        <end position="82"/>
    </location>
</feature>
<accession>A0A327QQ95</accession>
<feature type="compositionally biased region" description="Basic and acidic residues" evidence="1">
    <location>
        <begin position="971"/>
        <end position="992"/>
    </location>
</feature>